<accession>A0A9P9G8W7</accession>
<feature type="chain" id="PRO_5040456224" description="Secreted protein" evidence="1">
    <location>
        <begin position="22"/>
        <end position="99"/>
    </location>
</feature>
<evidence type="ECO:0000256" key="1">
    <source>
        <dbReference type="SAM" id="SignalP"/>
    </source>
</evidence>
<gene>
    <name evidence="2" type="ORF">B0J15DRAFT_503977</name>
</gene>
<evidence type="ECO:0008006" key="4">
    <source>
        <dbReference type="Google" id="ProtNLM"/>
    </source>
</evidence>
<reference evidence="2" key="1">
    <citation type="journal article" date="2021" name="Nat. Commun.">
        <title>Genetic determinants of endophytism in the Arabidopsis root mycobiome.</title>
        <authorList>
            <person name="Mesny F."/>
            <person name="Miyauchi S."/>
            <person name="Thiergart T."/>
            <person name="Pickel B."/>
            <person name="Atanasova L."/>
            <person name="Karlsson M."/>
            <person name="Huettel B."/>
            <person name="Barry K.W."/>
            <person name="Haridas S."/>
            <person name="Chen C."/>
            <person name="Bauer D."/>
            <person name="Andreopoulos W."/>
            <person name="Pangilinan J."/>
            <person name="LaButti K."/>
            <person name="Riley R."/>
            <person name="Lipzen A."/>
            <person name="Clum A."/>
            <person name="Drula E."/>
            <person name="Henrissat B."/>
            <person name="Kohler A."/>
            <person name="Grigoriev I.V."/>
            <person name="Martin F.M."/>
            <person name="Hacquard S."/>
        </authorList>
    </citation>
    <scope>NUCLEOTIDE SEQUENCE</scope>
    <source>
        <strain evidence="2">FSSC 5 MPI-SDFR-AT-0091</strain>
    </source>
</reference>
<dbReference type="OrthoDB" id="10583775at2759"/>
<name>A0A9P9G8W7_FUSSL</name>
<dbReference type="Proteomes" id="UP000736672">
    <property type="component" value="Unassembled WGS sequence"/>
</dbReference>
<dbReference type="EMBL" id="JAGTJS010000024">
    <property type="protein sequence ID" value="KAH7235158.1"/>
    <property type="molecule type" value="Genomic_DNA"/>
</dbReference>
<evidence type="ECO:0000313" key="3">
    <source>
        <dbReference type="Proteomes" id="UP000736672"/>
    </source>
</evidence>
<dbReference type="AlphaFoldDB" id="A0A9P9G8W7"/>
<feature type="signal peptide" evidence="1">
    <location>
        <begin position="1"/>
        <end position="21"/>
    </location>
</feature>
<sequence length="99" mass="10981">MGSVLCLDYLIPTVWLQACICRDIMQPCFIPHHGPNASQLMKLHPYPGYYSICSMHYVDGSRYYQGTANIRTLCSGSPCAFMLPVCSDSLGRIARCIAS</sequence>
<protein>
    <recommendedName>
        <fullName evidence="4">Secreted protein</fullName>
    </recommendedName>
</protein>
<comment type="caution">
    <text evidence="2">The sequence shown here is derived from an EMBL/GenBank/DDBJ whole genome shotgun (WGS) entry which is preliminary data.</text>
</comment>
<keyword evidence="3" id="KW-1185">Reference proteome</keyword>
<keyword evidence="1" id="KW-0732">Signal</keyword>
<proteinExistence type="predicted"/>
<organism evidence="2 3">
    <name type="scientific">Fusarium solani</name>
    <name type="common">Filamentous fungus</name>
    <dbReference type="NCBI Taxonomy" id="169388"/>
    <lineage>
        <taxon>Eukaryota</taxon>
        <taxon>Fungi</taxon>
        <taxon>Dikarya</taxon>
        <taxon>Ascomycota</taxon>
        <taxon>Pezizomycotina</taxon>
        <taxon>Sordariomycetes</taxon>
        <taxon>Hypocreomycetidae</taxon>
        <taxon>Hypocreales</taxon>
        <taxon>Nectriaceae</taxon>
        <taxon>Fusarium</taxon>
        <taxon>Fusarium solani species complex</taxon>
    </lineage>
</organism>
<evidence type="ECO:0000313" key="2">
    <source>
        <dbReference type="EMBL" id="KAH7235158.1"/>
    </source>
</evidence>